<dbReference type="PANTHER" id="PTHR34776">
    <property type="entry name" value="F17F16.3 PROTEIN"/>
    <property type="match status" value="1"/>
</dbReference>
<comment type="caution">
    <text evidence="2">The sequence shown here is derived from an EMBL/GenBank/DDBJ whole genome shotgun (WGS) entry which is preliminary data.</text>
</comment>
<accession>A0A9N9Q5B5</accession>
<dbReference type="Pfam" id="PF02178">
    <property type="entry name" value="AT_hook"/>
    <property type="match status" value="2"/>
</dbReference>
<feature type="compositionally biased region" description="Basic and acidic residues" evidence="1">
    <location>
        <begin position="76"/>
        <end position="99"/>
    </location>
</feature>
<evidence type="ECO:0000313" key="3">
    <source>
        <dbReference type="Proteomes" id="UP000701801"/>
    </source>
</evidence>
<sequence length="559" mass="60672">MAGKRGSTKSSSPVCPGAPKMTKNTTKKRSAAEVSSSSSPANDGQPKKKRGRPSKADLLARQQSSENGNGGGADDTQDKAEDQMEGVVKESIKEVDNVKGDANGADSPADTPKKKRGRPSKADLLARQQSLEESTTSESKKEGSVKDGEKENGEKDGEKENGEKAAEDGDKMTGVENEANGHANGSHNGDEAGKPEEHTNGTNGKLEGEAHEEKNAFDLVKSGLNDENLKTKEKSSAPSQEPKAPTAIPSVEHATEVKENTEPKEETTPQGETAVKDFARQEEISSSILEKGIIYFFFRSRVNVDEPQGIEDVARSYVVLRPLPLGAKISEGTLADDGNARLLALPKKKLPEGGKDRFLVFVEKKGVTVKELREQLSGDEYANKTQGTTNVQPATPFAEGIYAITSTTRESHLAYHITVPEKVGEIQNELGLKQKGSFVVSAKNPETGNGNVGLENPAKYPEDLQTKFRGLRWMPLIPELLEYENTQFLVIGEAAGNMDKALEEMKKDEKDETKEKPEEEVEKLVEEDHDRIASLEEDDPIFADLGLSAGEHNHLTSTW</sequence>
<feature type="region of interest" description="Disordered" evidence="1">
    <location>
        <begin position="505"/>
        <end position="527"/>
    </location>
</feature>
<dbReference type="AlphaFoldDB" id="A0A9N9Q5B5"/>
<gene>
    <name evidence="2" type="ORF">HYALB_00013679</name>
</gene>
<organism evidence="2 3">
    <name type="scientific">Hymenoscyphus albidus</name>
    <dbReference type="NCBI Taxonomy" id="595503"/>
    <lineage>
        <taxon>Eukaryota</taxon>
        <taxon>Fungi</taxon>
        <taxon>Dikarya</taxon>
        <taxon>Ascomycota</taxon>
        <taxon>Pezizomycotina</taxon>
        <taxon>Leotiomycetes</taxon>
        <taxon>Helotiales</taxon>
        <taxon>Helotiaceae</taxon>
        <taxon>Hymenoscyphus</taxon>
    </lineage>
</organism>
<dbReference type="OrthoDB" id="1028014at2759"/>
<evidence type="ECO:0000313" key="2">
    <source>
        <dbReference type="EMBL" id="CAG8980340.1"/>
    </source>
</evidence>
<reference evidence="2" key="1">
    <citation type="submission" date="2021-07" db="EMBL/GenBank/DDBJ databases">
        <authorList>
            <person name="Durling M."/>
        </authorList>
    </citation>
    <scope>NUCLEOTIDE SEQUENCE</scope>
</reference>
<dbReference type="EMBL" id="CAJVRM010000379">
    <property type="protein sequence ID" value="CAG8980340.1"/>
    <property type="molecule type" value="Genomic_DNA"/>
</dbReference>
<dbReference type="SMART" id="SM00384">
    <property type="entry name" value="AT_hook"/>
    <property type="match status" value="2"/>
</dbReference>
<feature type="compositionally biased region" description="Basic and acidic residues" evidence="1">
    <location>
        <begin position="138"/>
        <end position="173"/>
    </location>
</feature>
<proteinExistence type="predicted"/>
<feature type="compositionally biased region" description="Basic and acidic residues" evidence="1">
    <location>
        <begin position="206"/>
        <end position="216"/>
    </location>
</feature>
<dbReference type="InterPro" id="IPR017956">
    <property type="entry name" value="AT_hook_DNA-bd_motif"/>
</dbReference>
<dbReference type="PANTHER" id="PTHR34776:SF1">
    <property type="entry name" value="F17F16.3 PROTEIN"/>
    <property type="match status" value="1"/>
</dbReference>
<name>A0A9N9Q5B5_9HELO</name>
<keyword evidence="3" id="KW-1185">Reference proteome</keyword>
<dbReference type="GO" id="GO:0003677">
    <property type="term" value="F:DNA binding"/>
    <property type="evidence" value="ECO:0007669"/>
    <property type="project" value="InterPro"/>
</dbReference>
<evidence type="ECO:0000256" key="1">
    <source>
        <dbReference type="SAM" id="MobiDB-lite"/>
    </source>
</evidence>
<protein>
    <submittedName>
        <fullName evidence="2">Uncharacterized protein</fullName>
    </submittedName>
</protein>
<feature type="region of interest" description="Disordered" evidence="1">
    <location>
        <begin position="1"/>
        <end position="278"/>
    </location>
</feature>
<feature type="compositionally biased region" description="Basic and acidic residues" evidence="1">
    <location>
        <begin position="188"/>
        <end position="199"/>
    </location>
</feature>
<dbReference type="Proteomes" id="UP000701801">
    <property type="component" value="Unassembled WGS sequence"/>
</dbReference>
<feature type="compositionally biased region" description="Basic and acidic residues" evidence="1">
    <location>
        <begin position="253"/>
        <end position="267"/>
    </location>
</feature>